<keyword evidence="10" id="KW-0456">Lyase</keyword>
<dbReference type="GO" id="GO:0003677">
    <property type="term" value="F:DNA binding"/>
    <property type="evidence" value="ECO:0007669"/>
    <property type="project" value="InterPro"/>
</dbReference>
<feature type="region of interest" description="Disordered" evidence="12">
    <location>
        <begin position="34"/>
        <end position="53"/>
    </location>
</feature>
<dbReference type="GO" id="GO:0051539">
    <property type="term" value="F:4 iron, 4 sulfur cluster binding"/>
    <property type="evidence" value="ECO:0007669"/>
    <property type="project" value="UniProtKB-KW"/>
</dbReference>
<dbReference type="Pfam" id="PF00730">
    <property type="entry name" value="HhH-GPD"/>
    <property type="match status" value="1"/>
</dbReference>
<dbReference type="OMA" id="RVRTMNR"/>
<dbReference type="SMART" id="SM00478">
    <property type="entry name" value="ENDO3c"/>
    <property type="match status" value="1"/>
</dbReference>
<dbReference type="InterPro" id="IPR004035">
    <property type="entry name" value="Endouclease-III_FeS-bd_BS"/>
</dbReference>
<dbReference type="SUPFAM" id="SSF48150">
    <property type="entry name" value="DNA-glycosylase"/>
    <property type="match status" value="1"/>
</dbReference>
<dbReference type="OrthoDB" id="2099276at2759"/>
<accession>A0A834YRF7</accession>
<dbReference type="Gene3D" id="1.10.340.30">
    <property type="entry name" value="Hypothetical protein, domain 2"/>
    <property type="match status" value="1"/>
</dbReference>
<dbReference type="GO" id="GO:0046872">
    <property type="term" value="F:metal ion binding"/>
    <property type="evidence" value="ECO:0007669"/>
    <property type="project" value="UniProtKB-KW"/>
</dbReference>
<dbReference type="SMART" id="SM00525">
    <property type="entry name" value="FES"/>
    <property type="match status" value="1"/>
</dbReference>
<dbReference type="GO" id="GO:0003906">
    <property type="term" value="F:DNA-(apurinic or apyrimidinic site) endonuclease activity"/>
    <property type="evidence" value="ECO:0007669"/>
    <property type="project" value="TreeGrafter"/>
</dbReference>
<dbReference type="InterPro" id="IPR003651">
    <property type="entry name" value="Endonuclease3_FeS-loop_motif"/>
</dbReference>
<dbReference type="InterPro" id="IPR011257">
    <property type="entry name" value="DNA_glycosylase"/>
</dbReference>
<evidence type="ECO:0000256" key="11">
    <source>
        <dbReference type="ARBA" id="ARBA00023295"/>
    </source>
</evidence>
<evidence type="ECO:0000256" key="7">
    <source>
        <dbReference type="ARBA" id="ARBA00023004"/>
    </source>
</evidence>
<keyword evidence="15" id="KW-1185">Reference proteome</keyword>
<dbReference type="GO" id="GO:0016829">
    <property type="term" value="F:lyase activity"/>
    <property type="evidence" value="ECO:0007669"/>
    <property type="project" value="UniProtKB-KW"/>
</dbReference>
<dbReference type="EMBL" id="JABCRI010000016">
    <property type="protein sequence ID" value="KAF8391826.1"/>
    <property type="molecule type" value="Genomic_DNA"/>
</dbReference>
<comment type="cofactor">
    <cofactor evidence="1">
        <name>[4Fe-4S] cluster</name>
        <dbReference type="ChEBI" id="CHEBI:49883"/>
    </cofactor>
</comment>
<dbReference type="PANTHER" id="PTHR43286:SF1">
    <property type="entry name" value="ENDONUCLEASE III-LIKE PROTEIN 1"/>
    <property type="match status" value="1"/>
</dbReference>
<keyword evidence="4" id="KW-0479">Metal-binding</keyword>
<dbReference type="PANTHER" id="PTHR43286">
    <property type="entry name" value="ENDONUCLEASE III-LIKE PROTEIN 1"/>
    <property type="match status" value="1"/>
</dbReference>
<evidence type="ECO:0000256" key="1">
    <source>
        <dbReference type="ARBA" id="ARBA00001966"/>
    </source>
</evidence>
<evidence type="ECO:0000256" key="3">
    <source>
        <dbReference type="ARBA" id="ARBA00022485"/>
    </source>
</evidence>
<keyword evidence="9" id="KW-0234">DNA repair</keyword>
<dbReference type="InterPro" id="IPR003265">
    <property type="entry name" value="HhH-GPD_domain"/>
</dbReference>
<keyword evidence="7" id="KW-0408">Iron</keyword>
<evidence type="ECO:0000256" key="2">
    <source>
        <dbReference type="ARBA" id="ARBA00008343"/>
    </source>
</evidence>
<evidence type="ECO:0000256" key="6">
    <source>
        <dbReference type="ARBA" id="ARBA00022801"/>
    </source>
</evidence>
<dbReference type="GO" id="GO:0042644">
    <property type="term" value="C:chloroplast nucleoid"/>
    <property type="evidence" value="ECO:0007669"/>
    <property type="project" value="TreeGrafter"/>
</dbReference>
<dbReference type="AlphaFoldDB" id="A0A834YRF7"/>
<comment type="caution">
    <text evidence="14">The sequence shown here is derived from an EMBL/GenBank/DDBJ whole genome shotgun (WGS) entry which is preliminary data.</text>
</comment>
<dbReference type="Pfam" id="PF00633">
    <property type="entry name" value="HHH"/>
    <property type="match status" value="1"/>
</dbReference>
<dbReference type="GO" id="GO:0006289">
    <property type="term" value="P:nucleotide-excision repair"/>
    <property type="evidence" value="ECO:0007669"/>
    <property type="project" value="TreeGrafter"/>
</dbReference>
<evidence type="ECO:0000313" key="14">
    <source>
        <dbReference type="EMBL" id="KAF8391826.1"/>
    </source>
</evidence>
<evidence type="ECO:0000259" key="13">
    <source>
        <dbReference type="SMART" id="SM00478"/>
    </source>
</evidence>
<dbReference type="InterPro" id="IPR023170">
    <property type="entry name" value="HhH_base_excis_C"/>
</dbReference>
<reference evidence="14 15" key="1">
    <citation type="submission" date="2020-04" db="EMBL/GenBank/DDBJ databases">
        <title>Plant Genome Project.</title>
        <authorList>
            <person name="Zhang R.-G."/>
        </authorList>
    </citation>
    <scope>NUCLEOTIDE SEQUENCE [LARGE SCALE GENOMIC DNA]</scope>
    <source>
        <strain evidence="14">YNK0</strain>
        <tissue evidence="14">Leaf</tissue>
    </source>
</reference>
<keyword evidence="6" id="KW-0378">Hydrolase</keyword>
<comment type="similarity">
    <text evidence="2">Belongs to the Nth/MutY family.</text>
</comment>
<feature type="domain" description="HhH-GPD" evidence="13">
    <location>
        <begin position="240"/>
        <end position="399"/>
    </location>
</feature>
<dbReference type="GO" id="GO:0000703">
    <property type="term" value="F:oxidized pyrimidine nucleobase lesion DNA N-glycosylase activity"/>
    <property type="evidence" value="ECO:0007669"/>
    <property type="project" value="TreeGrafter"/>
</dbReference>
<dbReference type="PROSITE" id="PS00764">
    <property type="entry name" value="ENDONUCLEASE_III_1"/>
    <property type="match status" value="1"/>
</dbReference>
<evidence type="ECO:0000256" key="5">
    <source>
        <dbReference type="ARBA" id="ARBA00022763"/>
    </source>
</evidence>
<evidence type="ECO:0000256" key="9">
    <source>
        <dbReference type="ARBA" id="ARBA00023204"/>
    </source>
</evidence>
<evidence type="ECO:0000313" key="15">
    <source>
        <dbReference type="Proteomes" id="UP000655225"/>
    </source>
</evidence>
<protein>
    <recommendedName>
        <fullName evidence="13">HhH-GPD domain-containing protein</fullName>
    </recommendedName>
</protein>
<name>A0A834YRF7_TETSI</name>
<evidence type="ECO:0000256" key="10">
    <source>
        <dbReference type="ARBA" id="ARBA00023239"/>
    </source>
</evidence>
<dbReference type="Proteomes" id="UP000655225">
    <property type="component" value="Unassembled WGS sequence"/>
</dbReference>
<proteinExistence type="inferred from homology"/>
<evidence type="ECO:0000256" key="12">
    <source>
        <dbReference type="SAM" id="MobiDB-lite"/>
    </source>
</evidence>
<keyword evidence="5" id="KW-0227">DNA damage</keyword>
<keyword evidence="3" id="KW-0004">4Fe-4S</keyword>
<gene>
    <name evidence="14" type="ORF">HHK36_022164</name>
</gene>
<dbReference type="InterPro" id="IPR000445">
    <property type="entry name" value="HhH_motif"/>
</dbReference>
<dbReference type="GO" id="GO:0005634">
    <property type="term" value="C:nucleus"/>
    <property type="evidence" value="ECO:0007669"/>
    <property type="project" value="TreeGrafter"/>
</dbReference>
<evidence type="ECO:0000256" key="8">
    <source>
        <dbReference type="ARBA" id="ARBA00023014"/>
    </source>
</evidence>
<dbReference type="GO" id="GO:0006285">
    <property type="term" value="P:base-excision repair, AP site formation"/>
    <property type="evidence" value="ECO:0007669"/>
    <property type="project" value="TreeGrafter"/>
</dbReference>
<evidence type="ECO:0000256" key="4">
    <source>
        <dbReference type="ARBA" id="ARBA00022723"/>
    </source>
</evidence>
<keyword evidence="11" id="KW-0326">Glycosidase</keyword>
<sequence length="440" mass="48770">MSLILFRNYVLPFPSLQLNCKMSKTRLFAQKIPSKPEIPHPDVKPGSDSSNVVSGQEVRMYARKKRVRRTAETTAEELKPEPLQQEHCGLPDIEEFAYAKAIGSAQKRQTKSTTNVRQLGSEVCLPVGPKGSISALSSKRKFKQCISPDTAESPANWEKVLEGIRRMRSCEDAPVDTMGCEKAGSVLPPKERRFAVLVSALLSSQTKDNVTHGKSFPWWNCVTMGPKNLALYDVYLYPDVDRAVQRLLENGLLAAETINNADEATIKSLICPVGFYSRKAGNMKKIAKICLMNYEGDIPGSLEELLLLPGIGPKMAHLVGYERGMEQRSRDMCRHSCASHLQSASMGITSKHKTGSFLYSNDDPKKTSTPEQTRESLQLWLPKEEWVAINPLLVGFGQTVCTPLRPRCGMCGINDLCPSAFKETTSPSSKTKKSNQTKKS</sequence>
<keyword evidence="8" id="KW-0411">Iron-sulfur</keyword>
<dbReference type="Gene3D" id="1.10.1670.10">
    <property type="entry name" value="Helix-hairpin-Helix base-excision DNA repair enzymes (C-terminal)"/>
    <property type="match status" value="1"/>
</dbReference>
<organism evidence="14 15">
    <name type="scientific">Tetracentron sinense</name>
    <name type="common">Spur-leaf</name>
    <dbReference type="NCBI Taxonomy" id="13715"/>
    <lineage>
        <taxon>Eukaryota</taxon>
        <taxon>Viridiplantae</taxon>
        <taxon>Streptophyta</taxon>
        <taxon>Embryophyta</taxon>
        <taxon>Tracheophyta</taxon>
        <taxon>Spermatophyta</taxon>
        <taxon>Magnoliopsida</taxon>
        <taxon>Trochodendrales</taxon>
        <taxon>Trochodendraceae</taxon>
        <taxon>Tetracentron</taxon>
    </lineage>
</organism>
<dbReference type="CDD" id="cd00056">
    <property type="entry name" value="ENDO3c"/>
    <property type="match status" value="1"/>
</dbReference>